<protein>
    <submittedName>
        <fullName evidence="2">Haloacid dehalogenase-like hydrolase domain-containing protein 3</fullName>
    </submittedName>
</protein>
<dbReference type="PANTHER" id="PTHR46191">
    <property type="match status" value="1"/>
</dbReference>
<sequence>MAGSVLRAVSFDAMNTLIKLREPVGVTYASVAGKMGVTADADKLTSAFKDNFATMAKEFPCYGHDQVNWPGSRSLYWWTALVKRSFVQSGVVCEETVLDDVARRLVHHYATRKPWKLVDEQAPALLRRLRRKGLHIVVMSNFDKRLRDILSDFDVLSLVDAVVLSGDLGFEKPDSRIFEVVMRELKLSDPTELVHIGDSYEKDYSAARKMGMRALLLDPDGVCEHEDVPPEDRVKRLGDLRLY</sequence>
<dbReference type="Gene3D" id="3.40.50.1000">
    <property type="entry name" value="HAD superfamily/HAD-like"/>
    <property type="match status" value="1"/>
</dbReference>
<dbReference type="GO" id="GO:0005634">
    <property type="term" value="C:nucleus"/>
    <property type="evidence" value="ECO:0007669"/>
    <property type="project" value="TreeGrafter"/>
</dbReference>
<dbReference type="AlphaFoldDB" id="A0A914W7P4"/>
<dbReference type="InterPro" id="IPR036412">
    <property type="entry name" value="HAD-like_sf"/>
</dbReference>
<dbReference type="NCBIfam" id="TIGR01549">
    <property type="entry name" value="HAD-SF-IA-v1"/>
    <property type="match status" value="1"/>
</dbReference>
<dbReference type="InterPro" id="IPR006439">
    <property type="entry name" value="HAD-SF_hydro_IA"/>
</dbReference>
<dbReference type="InterPro" id="IPR011949">
    <property type="entry name" value="HAD-SF_hydro_IA_REG-2-like"/>
</dbReference>
<proteinExistence type="predicted"/>
<accession>A0A914W7P4</accession>
<keyword evidence="1" id="KW-1185">Reference proteome</keyword>
<dbReference type="PANTHER" id="PTHR46191:SF2">
    <property type="entry name" value="HALOACID DEHALOGENASE-LIKE HYDROLASE DOMAIN-CONTAINING PROTEIN 3"/>
    <property type="match status" value="1"/>
</dbReference>
<dbReference type="InterPro" id="IPR044924">
    <property type="entry name" value="HAD-SF_hydro_IA_REG-2-like_cap"/>
</dbReference>
<dbReference type="InterPro" id="IPR023214">
    <property type="entry name" value="HAD_sf"/>
</dbReference>
<dbReference type="Pfam" id="PF00702">
    <property type="entry name" value="Hydrolase"/>
    <property type="match status" value="1"/>
</dbReference>
<evidence type="ECO:0000313" key="2">
    <source>
        <dbReference type="WBParaSite" id="PSAMB.scaffold3398size18428.g21321.t1"/>
    </source>
</evidence>
<reference evidence="2" key="1">
    <citation type="submission" date="2022-11" db="UniProtKB">
        <authorList>
            <consortium name="WormBaseParasite"/>
        </authorList>
    </citation>
    <scope>IDENTIFICATION</scope>
</reference>
<dbReference type="SFLD" id="SFLDS00003">
    <property type="entry name" value="Haloacid_Dehalogenase"/>
    <property type="match status" value="1"/>
</dbReference>
<organism evidence="1 2">
    <name type="scientific">Plectus sambesii</name>
    <dbReference type="NCBI Taxonomy" id="2011161"/>
    <lineage>
        <taxon>Eukaryota</taxon>
        <taxon>Metazoa</taxon>
        <taxon>Ecdysozoa</taxon>
        <taxon>Nematoda</taxon>
        <taxon>Chromadorea</taxon>
        <taxon>Plectida</taxon>
        <taxon>Plectina</taxon>
        <taxon>Plectoidea</taxon>
        <taxon>Plectidae</taxon>
        <taxon>Plectus</taxon>
    </lineage>
</organism>
<dbReference type="SFLD" id="SFLDG01129">
    <property type="entry name" value="C1.5:_HAD__Beta-PGM__Phosphata"/>
    <property type="match status" value="1"/>
</dbReference>
<dbReference type="InterPro" id="IPR051828">
    <property type="entry name" value="HAD-like_hydrolase_domain"/>
</dbReference>
<dbReference type="SUPFAM" id="SSF56784">
    <property type="entry name" value="HAD-like"/>
    <property type="match status" value="1"/>
</dbReference>
<dbReference type="PRINTS" id="PR00413">
    <property type="entry name" value="HADHALOGNASE"/>
</dbReference>
<dbReference type="Gene3D" id="1.10.150.720">
    <property type="entry name" value="Haloacid dehalogenase-like hydrolase"/>
    <property type="match status" value="1"/>
</dbReference>
<evidence type="ECO:0000313" key="1">
    <source>
        <dbReference type="Proteomes" id="UP000887566"/>
    </source>
</evidence>
<dbReference type="Proteomes" id="UP000887566">
    <property type="component" value="Unplaced"/>
</dbReference>
<dbReference type="WBParaSite" id="PSAMB.scaffold3398size18428.g21321.t1">
    <property type="protein sequence ID" value="PSAMB.scaffold3398size18428.g21321.t1"/>
    <property type="gene ID" value="PSAMB.scaffold3398size18428.g21321"/>
</dbReference>
<name>A0A914W7P4_9BILA</name>
<dbReference type="NCBIfam" id="TIGR02252">
    <property type="entry name" value="DREG-2"/>
    <property type="match status" value="1"/>
</dbReference>